<dbReference type="FunCoup" id="K3WVL3">
    <property type="interactions" value="17"/>
</dbReference>
<proteinExistence type="predicted"/>
<keyword evidence="1" id="KW-0175">Coiled coil</keyword>
<evidence type="ECO:0000313" key="6">
    <source>
        <dbReference type="Proteomes" id="UP000019132"/>
    </source>
</evidence>
<dbReference type="InParanoid" id="K3WVL3"/>
<feature type="transmembrane region" description="Helical" evidence="3">
    <location>
        <begin position="524"/>
        <end position="541"/>
    </location>
</feature>
<feature type="coiled-coil region" evidence="1">
    <location>
        <begin position="421"/>
        <end position="448"/>
    </location>
</feature>
<dbReference type="OMA" id="RSRQTCF"/>
<dbReference type="VEuPathDB" id="FungiDB:PYU1_G008993"/>
<keyword evidence="6" id="KW-1185">Reference proteome</keyword>
<evidence type="ECO:0000256" key="2">
    <source>
        <dbReference type="SAM" id="MobiDB-lite"/>
    </source>
</evidence>
<evidence type="ECO:0000313" key="5">
    <source>
        <dbReference type="EnsemblProtists" id="PYU1_T009011"/>
    </source>
</evidence>
<keyword evidence="3" id="KW-0812">Transmembrane</keyword>
<feature type="transmembrane region" description="Helical" evidence="3">
    <location>
        <begin position="547"/>
        <end position="566"/>
    </location>
</feature>
<feature type="region of interest" description="Disordered" evidence="2">
    <location>
        <begin position="650"/>
        <end position="670"/>
    </location>
</feature>
<reference evidence="6" key="1">
    <citation type="journal article" date="2010" name="Genome Biol.">
        <title>Genome sequence of the necrotrophic plant pathogen Pythium ultimum reveals original pathogenicity mechanisms and effector repertoire.</title>
        <authorList>
            <person name="Levesque C.A."/>
            <person name="Brouwer H."/>
            <person name="Cano L."/>
            <person name="Hamilton J.P."/>
            <person name="Holt C."/>
            <person name="Huitema E."/>
            <person name="Raffaele S."/>
            <person name="Robideau G.P."/>
            <person name="Thines M."/>
            <person name="Win J."/>
            <person name="Zerillo M.M."/>
            <person name="Beakes G.W."/>
            <person name="Boore J.L."/>
            <person name="Busam D."/>
            <person name="Dumas B."/>
            <person name="Ferriera S."/>
            <person name="Fuerstenberg S.I."/>
            <person name="Gachon C.M."/>
            <person name="Gaulin E."/>
            <person name="Govers F."/>
            <person name="Grenville-Briggs L."/>
            <person name="Horner N."/>
            <person name="Hostetler J."/>
            <person name="Jiang R.H."/>
            <person name="Johnson J."/>
            <person name="Krajaejun T."/>
            <person name="Lin H."/>
            <person name="Meijer H.J."/>
            <person name="Moore B."/>
            <person name="Morris P."/>
            <person name="Phuntmart V."/>
            <person name="Puiu D."/>
            <person name="Shetty J."/>
            <person name="Stajich J.E."/>
            <person name="Tripathy S."/>
            <person name="Wawra S."/>
            <person name="van West P."/>
            <person name="Whitty B.R."/>
            <person name="Coutinho P.M."/>
            <person name="Henrissat B."/>
            <person name="Martin F."/>
            <person name="Thomas P.D."/>
            <person name="Tyler B.M."/>
            <person name="De Vries R.P."/>
            <person name="Kamoun S."/>
            <person name="Yandell M."/>
            <person name="Tisserat N."/>
            <person name="Buell C.R."/>
        </authorList>
    </citation>
    <scope>NUCLEOTIDE SEQUENCE</scope>
    <source>
        <strain evidence="6">DAOM:BR144</strain>
    </source>
</reference>
<dbReference type="GO" id="GO:0008654">
    <property type="term" value="P:phospholipid biosynthetic process"/>
    <property type="evidence" value="ECO:0007669"/>
    <property type="project" value="TreeGrafter"/>
</dbReference>
<dbReference type="STRING" id="431595.K3WVL3"/>
<dbReference type="GO" id="GO:0004366">
    <property type="term" value="F:glycerol-3-phosphate O-acyltransferase activity"/>
    <property type="evidence" value="ECO:0007669"/>
    <property type="project" value="TreeGrafter"/>
</dbReference>
<dbReference type="PANTHER" id="PTHR31605">
    <property type="entry name" value="GLYCEROL-3-PHOSPHATE O-ACYLTRANSFERASE 1"/>
    <property type="match status" value="1"/>
</dbReference>
<feature type="transmembrane region" description="Helical" evidence="3">
    <location>
        <begin position="44"/>
        <end position="62"/>
    </location>
</feature>
<keyword evidence="3" id="KW-1133">Transmembrane helix</keyword>
<sequence>MKFHKEVLSDVWMQFFVLCLLMALSVDSLNPIKAISGFLGVPSFYWGFLYFIMMLMLIWNNLADVIYRSTCVFLHSVLSISFKSIEVVGLDNIPKEGPVIFTGNHTNQFVDALVVMMMSPRKVGFLIAEKSWHRPVIGDFSRIMGCIPVVRPQDSVLKGVGQVKLANPTDAALEKISENDDDAQKKEYVLVGEGTSFTAQVTPGDQVRYQGKSVKDSGSPVKIVKVISDTELLLDAPFVNGNDVPVFEFSTFGILKKVDQSVTFAKVYTHLKRGNSIGIFPEGGSHDRTDLLPLKAGVAIMALGAKDKYNINAHVVPVGLTYFRGHRFRGRVTVEFGTPVVVDDAMMKLYEKDKREACNTFLHRVEDGMRSVIVTAPNYNIMQLIFAARRLFQRSGVRLSAKDTLDLNRRFAEGYKILSTIPEASKDLEDLQKKLDEYNKTLKLMGLKDHQVPYIAWWRVHDVIGSALYGFLIFALASIPSFVLNAPVGLLARSVAMGEQRKALEGSKVKVAARDVLLSKKIQFSMVAVPVLWLIYLLAAILFTDWYWSSIVLLLASFPLFSFFGVRSVEAGIIELKTVRPLFYRLLPSHRKIQDELPQKRADLQKEVRKFVKKYKTQLGKLAEPVKMDWHEYMHSVAVKDAEASLATKAITDGEKSSPGGTDDSSEDDETVMAVRMPPTTITKDHDLSILKKSDKSVLDLASLERSMSCPPGFQEVLEKQEELERLKEGRSASTADA</sequence>
<dbReference type="SMART" id="SM00563">
    <property type="entry name" value="PlsC"/>
    <property type="match status" value="1"/>
</dbReference>
<dbReference type="Proteomes" id="UP000019132">
    <property type="component" value="Unassembled WGS sequence"/>
</dbReference>
<protein>
    <recommendedName>
        <fullName evidence="4">Phospholipid/glycerol acyltransferase domain-containing protein</fullName>
    </recommendedName>
</protein>
<dbReference type="Pfam" id="PF01553">
    <property type="entry name" value="Acyltransferase"/>
    <property type="match status" value="2"/>
</dbReference>
<dbReference type="InterPro" id="IPR052744">
    <property type="entry name" value="GPAT/DAPAT"/>
</dbReference>
<dbReference type="HOGENOM" id="CLU_007860_1_1_1"/>
<evidence type="ECO:0000259" key="4">
    <source>
        <dbReference type="SMART" id="SM00563"/>
    </source>
</evidence>
<keyword evidence="3" id="KW-0472">Membrane</keyword>
<reference evidence="5" key="3">
    <citation type="submission" date="2015-02" db="UniProtKB">
        <authorList>
            <consortium name="EnsemblProtists"/>
        </authorList>
    </citation>
    <scope>IDENTIFICATION</scope>
    <source>
        <strain evidence="5">DAOM BR144</strain>
    </source>
</reference>
<dbReference type="PANTHER" id="PTHR31605:SF0">
    <property type="entry name" value="GLYCEROL-3-PHOSPHATE O-ACYLTRANSFERASE 1"/>
    <property type="match status" value="1"/>
</dbReference>
<dbReference type="EnsemblProtists" id="PYU1_T009011">
    <property type="protein sequence ID" value="PYU1_T009011"/>
    <property type="gene ID" value="PYU1_G008993"/>
</dbReference>
<dbReference type="InterPro" id="IPR002123">
    <property type="entry name" value="Plipid/glycerol_acylTrfase"/>
</dbReference>
<reference evidence="6" key="2">
    <citation type="submission" date="2010-04" db="EMBL/GenBank/DDBJ databases">
        <authorList>
            <person name="Buell R."/>
            <person name="Hamilton J."/>
            <person name="Hostetler J."/>
        </authorList>
    </citation>
    <scope>NUCLEOTIDE SEQUENCE [LARGE SCALE GENOMIC DNA]</scope>
    <source>
        <strain evidence="6">DAOM:BR144</strain>
    </source>
</reference>
<dbReference type="GO" id="GO:0016287">
    <property type="term" value="F:glycerone-phosphate O-acyltransferase activity"/>
    <property type="evidence" value="ECO:0007669"/>
    <property type="project" value="TreeGrafter"/>
</dbReference>
<evidence type="ECO:0000256" key="1">
    <source>
        <dbReference type="SAM" id="Coils"/>
    </source>
</evidence>
<dbReference type="EMBL" id="GL376599">
    <property type="status" value="NOT_ANNOTATED_CDS"/>
    <property type="molecule type" value="Genomic_DNA"/>
</dbReference>
<dbReference type="eggNOG" id="ENOG502QQ2N">
    <property type="taxonomic scope" value="Eukaryota"/>
</dbReference>
<feature type="transmembrane region" description="Helical" evidence="3">
    <location>
        <begin position="468"/>
        <end position="492"/>
    </location>
</feature>
<feature type="transmembrane region" description="Helical" evidence="3">
    <location>
        <begin position="12"/>
        <end position="32"/>
    </location>
</feature>
<dbReference type="AlphaFoldDB" id="K3WVL3"/>
<dbReference type="SUPFAM" id="SSF69593">
    <property type="entry name" value="Glycerol-3-phosphate (1)-acyltransferase"/>
    <property type="match status" value="2"/>
</dbReference>
<feature type="domain" description="Phospholipid/glycerol acyltransferase" evidence="4">
    <location>
        <begin position="99"/>
        <end position="323"/>
    </location>
</feature>
<name>K3WVL3_GLOUD</name>
<accession>K3WVL3</accession>
<dbReference type="CDD" id="cd07992">
    <property type="entry name" value="LPLAT_AAK14816-like"/>
    <property type="match status" value="1"/>
</dbReference>
<evidence type="ECO:0000256" key="3">
    <source>
        <dbReference type="SAM" id="Phobius"/>
    </source>
</evidence>
<organism evidence="5 6">
    <name type="scientific">Globisporangium ultimum (strain ATCC 200006 / CBS 805.95 / DAOM BR144)</name>
    <name type="common">Pythium ultimum</name>
    <dbReference type="NCBI Taxonomy" id="431595"/>
    <lineage>
        <taxon>Eukaryota</taxon>
        <taxon>Sar</taxon>
        <taxon>Stramenopiles</taxon>
        <taxon>Oomycota</taxon>
        <taxon>Peronosporomycetes</taxon>
        <taxon>Pythiales</taxon>
        <taxon>Pythiaceae</taxon>
        <taxon>Globisporangium</taxon>
    </lineage>
</organism>